<dbReference type="AlphaFoldDB" id="A0A2A2M629"/>
<evidence type="ECO:0000313" key="3">
    <source>
        <dbReference type="Proteomes" id="UP000218231"/>
    </source>
</evidence>
<protein>
    <submittedName>
        <fullName evidence="2">Uncharacterized protein</fullName>
    </submittedName>
</protein>
<reference evidence="2 3" key="1">
    <citation type="journal article" date="2017" name="Curr. Biol.">
        <title>Genome architecture and evolution of a unichromosomal asexual nematode.</title>
        <authorList>
            <person name="Fradin H."/>
            <person name="Zegar C."/>
            <person name="Gutwein M."/>
            <person name="Lucas J."/>
            <person name="Kovtun M."/>
            <person name="Corcoran D."/>
            <person name="Baugh L.R."/>
            <person name="Kiontke K."/>
            <person name="Gunsalus K."/>
            <person name="Fitch D.H."/>
            <person name="Piano F."/>
        </authorList>
    </citation>
    <scope>NUCLEOTIDE SEQUENCE [LARGE SCALE GENOMIC DNA]</scope>
    <source>
        <strain evidence="2">PF1309</strain>
    </source>
</reference>
<dbReference type="EMBL" id="LIAE01003278">
    <property type="protein sequence ID" value="PAV93879.1"/>
    <property type="molecule type" value="Genomic_DNA"/>
</dbReference>
<organism evidence="2 3">
    <name type="scientific">Diploscapter pachys</name>
    <dbReference type="NCBI Taxonomy" id="2018661"/>
    <lineage>
        <taxon>Eukaryota</taxon>
        <taxon>Metazoa</taxon>
        <taxon>Ecdysozoa</taxon>
        <taxon>Nematoda</taxon>
        <taxon>Chromadorea</taxon>
        <taxon>Rhabditida</taxon>
        <taxon>Rhabditina</taxon>
        <taxon>Rhabditomorpha</taxon>
        <taxon>Rhabditoidea</taxon>
        <taxon>Rhabditidae</taxon>
        <taxon>Diploscapter</taxon>
    </lineage>
</organism>
<feature type="region of interest" description="Disordered" evidence="1">
    <location>
        <begin position="1"/>
        <end position="46"/>
    </location>
</feature>
<accession>A0A2A2M629</accession>
<dbReference type="Proteomes" id="UP000218231">
    <property type="component" value="Unassembled WGS sequence"/>
</dbReference>
<gene>
    <name evidence="2" type="ORF">WR25_05507</name>
</gene>
<name>A0A2A2M629_9BILA</name>
<evidence type="ECO:0000313" key="2">
    <source>
        <dbReference type="EMBL" id="PAV93879.1"/>
    </source>
</evidence>
<comment type="caution">
    <text evidence="2">The sequence shown here is derived from an EMBL/GenBank/DDBJ whole genome shotgun (WGS) entry which is preliminary data.</text>
</comment>
<keyword evidence="3" id="KW-1185">Reference proteome</keyword>
<proteinExistence type="predicted"/>
<sequence>MPLTCGRTSATRKALVRPGSSRVRPTVSDFSVTTVTSPGPCSGASGWPPQAATVAAMASDSAMGRIRLSNMTERLLGEGISKRSDTG</sequence>
<feature type="compositionally biased region" description="Polar residues" evidence="1">
    <location>
        <begin position="1"/>
        <end position="11"/>
    </location>
</feature>
<evidence type="ECO:0000256" key="1">
    <source>
        <dbReference type="SAM" id="MobiDB-lite"/>
    </source>
</evidence>
<feature type="compositionally biased region" description="Low complexity" evidence="1">
    <location>
        <begin position="26"/>
        <end position="37"/>
    </location>
</feature>